<evidence type="ECO:0000313" key="2">
    <source>
        <dbReference type="Proteomes" id="UP001345963"/>
    </source>
</evidence>
<dbReference type="Proteomes" id="UP001345963">
    <property type="component" value="Unassembled WGS sequence"/>
</dbReference>
<keyword evidence="2" id="KW-1185">Reference proteome</keyword>
<name>A0ABU7ATG1_9TELE</name>
<dbReference type="PANTHER" id="PTHR34153">
    <property type="entry name" value="SI:CH211-262H13.3-RELATED-RELATED"/>
    <property type="match status" value="1"/>
</dbReference>
<protein>
    <recommendedName>
        <fullName evidence="3">DUF4806 domain-containing protein</fullName>
    </recommendedName>
</protein>
<reference evidence="1 2" key="1">
    <citation type="submission" date="2021-07" db="EMBL/GenBank/DDBJ databases">
        <authorList>
            <person name="Palmer J.M."/>
        </authorList>
    </citation>
    <scope>NUCLEOTIDE SEQUENCE [LARGE SCALE GENOMIC DNA]</scope>
    <source>
        <strain evidence="1 2">AT_MEX2019</strain>
        <tissue evidence="1">Muscle</tissue>
    </source>
</reference>
<proteinExistence type="predicted"/>
<gene>
    <name evidence="1" type="ORF">ATANTOWER_026030</name>
</gene>
<dbReference type="EMBL" id="JAHUTI010025773">
    <property type="protein sequence ID" value="MED6240690.1"/>
    <property type="molecule type" value="Genomic_DNA"/>
</dbReference>
<comment type="caution">
    <text evidence="1">The sequence shown here is derived from an EMBL/GenBank/DDBJ whole genome shotgun (WGS) entry which is preliminary data.</text>
</comment>
<evidence type="ECO:0000313" key="1">
    <source>
        <dbReference type="EMBL" id="MED6240690.1"/>
    </source>
</evidence>
<sequence>MESLLMEESVRQKMTAHLALVGGTNSDNLMRWMLAAAMTSALASRLNWAGKKDMRCSESKKPFKDTTLQHSMFVAAVQQFNPKLTDKDYSKTVKKWLCYAPEREGGIPRNQTQVKRTRVKLRLPQQTLFPWFIQYKA</sequence>
<accession>A0ABU7ATG1</accession>
<organism evidence="1 2">
    <name type="scientific">Ataeniobius toweri</name>
    <dbReference type="NCBI Taxonomy" id="208326"/>
    <lineage>
        <taxon>Eukaryota</taxon>
        <taxon>Metazoa</taxon>
        <taxon>Chordata</taxon>
        <taxon>Craniata</taxon>
        <taxon>Vertebrata</taxon>
        <taxon>Euteleostomi</taxon>
        <taxon>Actinopterygii</taxon>
        <taxon>Neopterygii</taxon>
        <taxon>Teleostei</taxon>
        <taxon>Neoteleostei</taxon>
        <taxon>Acanthomorphata</taxon>
        <taxon>Ovalentaria</taxon>
        <taxon>Atherinomorphae</taxon>
        <taxon>Cyprinodontiformes</taxon>
        <taxon>Goodeidae</taxon>
        <taxon>Ataeniobius</taxon>
    </lineage>
</organism>
<dbReference type="PANTHER" id="PTHR34153:SF2">
    <property type="entry name" value="SI:CH211-262H13.3-RELATED"/>
    <property type="match status" value="1"/>
</dbReference>
<evidence type="ECO:0008006" key="3">
    <source>
        <dbReference type="Google" id="ProtNLM"/>
    </source>
</evidence>